<evidence type="ECO:0000259" key="7">
    <source>
        <dbReference type="Pfam" id="PF00892"/>
    </source>
</evidence>
<keyword evidence="4 6" id="KW-0472">Membrane</keyword>
<feature type="region of interest" description="Disordered" evidence="5">
    <location>
        <begin position="382"/>
        <end position="403"/>
    </location>
</feature>
<dbReference type="PANTHER" id="PTHR13146">
    <property type="match status" value="1"/>
</dbReference>
<keyword evidence="2 6" id="KW-0812">Transmembrane</keyword>
<dbReference type="Pfam" id="PF00892">
    <property type="entry name" value="EamA"/>
    <property type="match status" value="1"/>
</dbReference>
<dbReference type="EMBL" id="PYSW02000034">
    <property type="protein sequence ID" value="KAG2378303.1"/>
    <property type="molecule type" value="Genomic_DNA"/>
</dbReference>
<dbReference type="Proteomes" id="UP000816034">
    <property type="component" value="Unassembled WGS sequence"/>
</dbReference>
<evidence type="ECO:0000313" key="8">
    <source>
        <dbReference type="EMBL" id="KAG2378303.1"/>
    </source>
</evidence>
<dbReference type="SUPFAM" id="SSF103481">
    <property type="entry name" value="Multidrug resistance efflux transporter EmrE"/>
    <property type="match status" value="1"/>
</dbReference>
<keyword evidence="3 6" id="KW-1133">Transmembrane helix</keyword>
<dbReference type="Gene3D" id="1.10.3730.20">
    <property type="match status" value="1"/>
</dbReference>
<evidence type="ECO:0000313" key="9">
    <source>
        <dbReference type="Proteomes" id="UP000816034"/>
    </source>
</evidence>
<protein>
    <recommendedName>
        <fullName evidence="7">EamA domain-containing protein</fullName>
    </recommendedName>
</protein>
<feature type="compositionally biased region" description="Basic and acidic residues" evidence="5">
    <location>
        <begin position="382"/>
        <end position="396"/>
    </location>
</feature>
<feature type="transmembrane region" description="Helical" evidence="6">
    <location>
        <begin position="146"/>
        <end position="166"/>
    </location>
</feature>
<feature type="transmembrane region" description="Helical" evidence="6">
    <location>
        <begin position="284"/>
        <end position="305"/>
    </location>
</feature>
<keyword evidence="9" id="KW-1185">Reference proteome</keyword>
<feature type="transmembrane region" description="Helical" evidence="6">
    <location>
        <begin position="59"/>
        <end position="79"/>
    </location>
</feature>
<proteinExistence type="predicted"/>
<dbReference type="GO" id="GO:0016020">
    <property type="term" value="C:membrane"/>
    <property type="evidence" value="ECO:0007669"/>
    <property type="project" value="UniProtKB-SubCell"/>
</dbReference>
<dbReference type="PANTHER" id="PTHR13146:SF0">
    <property type="entry name" value="SOLUTE CARRIER FAMILY 35 MEMBER F6"/>
    <property type="match status" value="1"/>
</dbReference>
<evidence type="ECO:0000256" key="6">
    <source>
        <dbReference type="SAM" id="Phobius"/>
    </source>
</evidence>
<comment type="caution">
    <text evidence="8">The sequence shown here is derived from an EMBL/GenBank/DDBJ whole genome shotgun (WGS) entry which is preliminary data.</text>
</comment>
<dbReference type="InterPro" id="IPR037185">
    <property type="entry name" value="EmrE-like"/>
</dbReference>
<feature type="transmembrane region" description="Helical" evidence="6">
    <location>
        <begin position="246"/>
        <end position="264"/>
    </location>
</feature>
<comment type="subcellular location">
    <subcellularLocation>
        <location evidence="1">Membrane</location>
        <topology evidence="1">Multi-pass membrane protein</topology>
    </subcellularLocation>
</comment>
<dbReference type="RefSeq" id="XP_044545565.1">
    <property type="nucleotide sequence ID" value="XM_044698523.1"/>
</dbReference>
<dbReference type="PIRSF" id="PIRSF036436">
    <property type="entry name" value="UCP036436"/>
    <property type="match status" value="1"/>
</dbReference>
<reference evidence="8 9" key="1">
    <citation type="journal article" date="2018" name="BMC Genomics">
        <title>The genome of Naegleria lovaniensis, the basis for a comparative approach to unravel pathogenicity factors of the human pathogenic amoeba N. fowleri.</title>
        <authorList>
            <person name="Liechti N."/>
            <person name="Schurch N."/>
            <person name="Bruggmann R."/>
            <person name="Wittwer M."/>
        </authorList>
    </citation>
    <scope>NUCLEOTIDE SEQUENCE [LARGE SCALE GENOMIC DNA]</scope>
    <source>
        <strain evidence="8 9">ATCC 30569</strain>
    </source>
</reference>
<dbReference type="InterPro" id="IPR012404">
    <property type="entry name" value="UCP036436"/>
</dbReference>
<feature type="transmembrane region" description="Helical" evidence="6">
    <location>
        <begin position="206"/>
        <end position="225"/>
    </location>
</feature>
<dbReference type="AlphaFoldDB" id="A0AA88GGW3"/>
<gene>
    <name evidence="8" type="ORF">C9374_008446</name>
</gene>
<evidence type="ECO:0000256" key="1">
    <source>
        <dbReference type="ARBA" id="ARBA00004141"/>
    </source>
</evidence>
<evidence type="ECO:0000256" key="3">
    <source>
        <dbReference type="ARBA" id="ARBA00022989"/>
    </source>
</evidence>
<feature type="transmembrane region" description="Helical" evidence="6">
    <location>
        <begin position="21"/>
        <end position="39"/>
    </location>
</feature>
<dbReference type="GeneID" id="68100900"/>
<evidence type="ECO:0000256" key="4">
    <source>
        <dbReference type="ARBA" id="ARBA00023136"/>
    </source>
</evidence>
<feature type="transmembrane region" description="Helical" evidence="6">
    <location>
        <begin position="175"/>
        <end position="194"/>
    </location>
</feature>
<accession>A0AA88GGW3</accession>
<feature type="transmembrane region" description="Helical" evidence="6">
    <location>
        <begin position="119"/>
        <end position="140"/>
    </location>
</feature>
<feature type="domain" description="EamA" evidence="7">
    <location>
        <begin position="131"/>
        <end position="188"/>
    </location>
</feature>
<name>A0AA88GGW3_NAELO</name>
<evidence type="ECO:0000256" key="2">
    <source>
        <dbReference type="ARBA" id="ARBA00022692"/>
    </source>
</evidence>
<organism evidence="8 9">
    <name type="scientific">Naegleria lovaniensis</name>
    <name type="common">Amoeba</name>
    <dbReference type="NCBI Taxonomy" id="51637"/>
    <lineage>
        <taxon>Eukaryota</taxon>
        <taxon>Discoba</taxon>
        <taxon>Heterolobosea</taxon>
        <taxon>Tetramitia</taxon>
        <taxon>Eutetramitia</taxon>
        <taxon>Vahlkampfiidae</taxon>
        <taxon>Naegleria</taxon>
    </lineage>
</organism>
<evidence type="ECO:0000256" key="5">
    <source>
        <dbReference type="SAM" id="MobiDB-lite"/>
    </source>
</evidence>
<dbReference type="InterPro" id="IPR000620">
    <property type="entry name" value="EamA_dom"/>
</dbReference>
<sequence length="403" mass="45677">MHPRVRAALQYVRGCFTLGGLYTLFLALAMLTTGTINTITTKLQDVSNAKGIGDGPPTAFQHAFFQTAAMFLGELLCLIPHNIQLLYYKIKGKKTKEEESSDDDTAFVERKPKPFTNPLIFWIPACCDLGGSTLLNFGLFYTDASVYQMLRGILVVFTGLLSVIFLKARLYYHHWAGLCCIVIGCVLVGLSSVLYKTESGTARSPLLGDVLVILAQILAAIQFVVEEKFFSRYEVAPLQAVGWEGYWGLSMTTIVLFVLYWIPGSDYGSVENAVYAFAQCINNWKIAASTLGSVFSIAFFNFFGVSITKRISSTTRSTIDSCRTIFIWAISLIIGWEEFHWLQVGGFAVLLLGTSLYNEIIKIPKYHSWYLKRKELYLEERKRKEEEKRQREEEKKQRRRNIQ</sequence>